<proteinExistence type="predicted"/>
<dbReference type="CDD" id="cd03185">
    <property type="entry name" value="GST_C_Tau"/>
    <property type="match status" value="1"/>
</dbReference>
<name>A0A811NU05_9POAL</name>
<dbReference type="EMBL" id="CAJGYO010000005">
    <property type="protein sequence ID" value="CAD6228195.1"/>
    <property type="molecule type" value="Genomic_DNA"/>
</dbReference>
<gene>
    <name evidence="1" type="ORF">NCGR_LOCUS19025</name>
</gene>
<dbReference type="Proteomes" id="UP000604825">
    <property type="component" value="Unassembled WGS sequence"/>
</dbReference>
<evidence type="ECO:0000313" key="2">
    <source>
        <dbReference type="Proteomes" id="UP000604825"/>
    </source>
</evidence>
<dbReference type="GO" id="GO:0004364">
    <property type="term" value="F:glutathione transferase activity"/>
    <property type="evidence" value="ECO:0007669"/>
    <property type="project" value="InterPro"/>
</dbReference>
<protein>
    <submittedName>
        <fullName evidence="1">Uncharacterized protein</fullName>
    </submittedName>
</protein>
<dbReference type="InterPro" id="IPR045074">
    <property type="entry name" value="GST_C_Tau"/>
</dbReference>
<dbReference type="Gene3D" id="1.20.1050.10">
    <property type="match status" value="2"/>
</dbReference>
<keyword evidence="2" id="KW-1185">Reference proteome</keyword>
<organism evidence="1 2">
    <name type="scientific">Miscanthus lutarioriparius</name>
    <dbReference type="NCBI Taxonomy" id="422564"/>
    <lineage>
        <taxon>Eukaryota</taxon>
        <taxon>Viridiplantae</taxon>
        <taxon>Streptophyta</taxon>
        <taxon>Embryophyta</taxon>
        <taxon>Tracheophyta</taxon>
        <taxon>Spermatophyta</taxon>
        <taxon>Magnoliopsida</taxon>
        <taxon>Liliopsida</taxon>
        <taxon>Poales</taxon>
        <taxon>Poaceae</taxon>
        <taxon>PACMAD clade</taxon>
        <taxon>Panicoideae</taxon>
        <taxon>Andropogonodae</taxon>
        <taxon>Andropogoneae</taxon>
        <taxon>Saccharinae</taxon>
        <taxon>Miscanthus</taxon>
    </lineage>
</organism>
<dbReference type="AlphaFoldDB" id="A0A811NU05"/>
<dbReference type="SUPFAM" id="SSF47616">
    <property type="entry name" value="GST C-terminal domain-like"/>
    <property type="match status" value="1"/>
</dbReference>
<dbReference type="InterPro" id="IPR036282">
    <property type="entry name" value="Glutathione-S-Trfase_C_sf"/>
</dbReference>
<dbReference type="OrthoDB" id="4951845at2759"/>
<reference evidence="1" key="1">
    <citation type="submission" date="2020-10" db="EMBL/GenBank/DDBJ databases">
        <authorList>
            <person name="Han B."/>
            <person name="Lu T."/>
            <person name="Zhao Q."/>
            <person name="Huang X."/>
            <person name="Zhao Y."/>
        </authorList>
    </citation>
    <scope>NUCLEOTIDE SEQUENCE</scope>
</reference>
<sequence length="113" mass="13202">MARFWAHFVDNKLLKPFWLAHWTEGKAQKALVEEAKQSLALLEAQLDGKSVLEEVNGVTVVDEDEYPALRRWSKEYNSCEALKQCVPDRDRLVVYFTENKEKYKTLSNARLQQ</sequence>
<evidence type="ECO:0000313" key="1">
    <source>
        <dbReference type="EMBL" id="CAD6228195.1"/>
    </source>
</evidence>
<dbReference type="GO" id="GO:0006749">
    <property type="term" value="P:glutathione metabolic process"/>
    <property type="evidence" value="ECO:0007669"/>
    <property type="project" value="InterPro"/>
</dbReference>
<accession>A0A811NU05</accession>
<comment type="caution">
    <text evidence="1">The sequence shown here is derived from an EMBL/GenBank/DDBJ whole genome shotgun (WGS) entry which is preliminary data.</text>
</comment>